<reference evidence="2" key="1">
    <citation type="journal article" date="2015" name="Nature">
        <title>Complex archaea that bridge the gap between prokaryotes and eukaryotes.</title>
        <authorList>
            <person name="Spang A."/>
            <person name="Saw J.H."/>
            <person name="Jorgensen S.L."/>
            <person name="Zaremba-Niedzwiedzka K."/>
            <person name="Martijn J."/>
            <person name="Lind A.E."/>
            <person name="van Eijk R."/>
            <person name="Schleper C."/>
            <person name="Guy L."/>
            <person name="Ettema T.J."/>
        </authorList>
    </citation>
    <scope>NUCLEOTIDE SEQUENCE</scope>
</reference>
<evidence type="ECO:0000313" key="2">
    <source>
        <dbReference type="EMBL" id="KKL06786.1"/>
    </source>
</evidence>
<evidence type="ECO:0000256" key="1">
    <source>
        <dbReference type="SAM" id="MobiDB-lite"/>
    </source>
</evidence>
<feature type="region of interest" description="Disordered" evidence="1">
    <location>
        <begin position="1"/>
        <end position="25"/>
    </location>
</feature>
<accession>A0A0F9CMB1</accession>
<proteinExistence type="predicted"/>
<feature type="compositionally biased region" description="Basic and acidic residues" evidence="1">
    <location>
        <begin position="12"/>
        <end position="25"/>
    </location>
</feature>
<sequence>MSLPKPPSRTAFHTDRDGNYRHTVM</sequence>
<gene>
    <name evidence="2" type="ORF">LCGC14_2592500</name>
</gene>
<comment type="caution">
    <text evidence="2">The sequence shown here is derived from an EMBL/GenBank/DDBJ whole genome shotgun (WGS) entry which is preliminary data.</text>
</comment>
<organism evidence="2">
    <name type="scientific">marine sediment metagenome</name>
    <dbReference type="NCBI Taxonomy" id="412755"/>
    <lineage>
        <taxon>unclassified sequences</taxon>
        <taxon>metagenomes</taxon>
        <taxon>ecological metagenomes</taxon>
    </lineage>
</organism>
<dbReference type="EMBL" id="LAZR01043556">
    <property type="protein sequence ID" value="KKL06786.1"/>
    <property type="molecule type" value="Genomic_DNA"/>
</dbReference>
<name>A0A0F9CMB1_9ZZZZ</name>
<dbReference type="AlphaFoldDB" id="A0A0F9CMB1"/>
<protein>
    <submittedName>
        <fullName evidence="2">Uncharacterized protein</fullName>
    </submittedName>
</protein>
<feature type="non-terminal residue" evidence="2">
    <location>
        <position position="25"/>
    </location>
</feature>